<dbReference type="Proteomes" id="UP000601435">
    <property type="component" value="Unassembled WGS sequence"/>
</dbReference>
<evidence type="ECO:0000313" key="3">
    <source>
        <dbReference type="Proteomes" id="UP000601435"/>
    </source>
</evidence>
<protein>
    <submittedName>
        <fullName evidence="2">Agbl5 protein</fullName>
    </submittedName>
</protein>
<comment type="caution">
    <text evidence="2">The sequence shown here is derived from an EMBL/GenBank/DDBJ whole genome shotgun (WGS) entry which is preliminary data.</text>
</comment>
<keyword evidence="3" id="KW-1185">Reference proteome</keyword>
<feature type="non-terminal residue" evidence="2">
    <location>
        <position position="116"/>
    </location>
</feature>
<reference evidence="2" key="1">
    <citation type="submission" date="2021-02" db="EMBL/GenBank/DDBJ databases">
        <authorList>
            <person name="Dougan E. K."/>
            <person name="Rhodes N."/>
            <person name="Thang M."/>
            <person name="Chan C."/>
        </authorList>
    </citation>
    <scope>NUCLEOTIDE SEQUENCE</scope>
</reference>
<evidence type="ECO:0000313" key="2">
    <source>
        <dbReference type="EMBL" id="CAE7938838.1"/>
    </source>
</evidence>
<proteinExistence type="predicted"/>
<gene>
    <name evidence="2" type="primary">Agbl5</name>
    <name evidence="2" type="ORF">SNEC2469_LOCUS33309</name>
</gene>
<evidence type="ECO:0000256" key="1">
    <source>
        <dbReference type="SAM" id="Coils"/>
    </source>
</evidence>
<dbReference type="EMBL" id="CAJNJA010087264">
    <property type="protein sequence ID" value="CAE7938838.1"/>
    <property type="molecule type" value="Genomic_DNA"/>
</dbReference>
<dbReference type="AlphaFoldDB" id="A0A813C4P8"/>
<name>A0A813C4P8_9DINO</name>
<accession>A0A813C4P8</accession>
<organism evidence="2 3">
    <name type="scientific">Symbiodinium necroappetens</name>
    <dbReference type="NCBI Taxonomy" id="1628268"/>
    <lineage>
        <taxon>Eukaryota</taxon>
        <taxon>Sar</taxon>
        <taxon>Alveolata</taxon>
        <taxon>Dinophyceae</taxon>
        <taxon>Suessiales</taxon>
        <taxon>Symbiodiniaceae</taxon>
        <taxon>Symbiodinium</taxon>
    </lineage>
</organism>
<feature type="non-terminal residue" evidence="2">
    <location>
        <position position="1"/>
    </location>
</feature>
<feature type="coiled-coil region" evidence="1">
    <location>
        <begin position="4"/>
        <end position="31"/>
    </location>
</feature>
<keyword evidence="1" id="KW-0175">Coiled coil</keyword>
<sequence length="116" mass="13107">ERLRDSLQRELVDTQAQLAAMTAKSQELANELTVYKDAEASMKKQSAAFAKSRGRILNVQKSSEDGSESSLEDFFARMLPDLVQHLTKEMKDQSLKNQFTPIVKSLHQRRPRAAVS</sequence>